<protein>
    <submittedName>
        <fullName evidence="2">Uncharacterized protein</fullName>
    </submittedName>
</protein>
<proteinExistence type="predicted"/>
<feature type="compositionally biased region" description="Polar residues" evidence="1">
    <location>
        <begin position="97"/>
        <end position="113"/>
    </location>
</feature>
<feature type="region of interest" description="Disordered" evidence="1">
    <location>
        <begin position="83"/>
        <end position="121"/>
    </location>
</feature>
<sequence>MVVCKKCGRLNDLSIVPKNTLERVMNARTHATPGFKGVFSVPCIQCRQSIYLDSTAKYIKKPCHKKPEEEISRMNVQYLTAKNNKKACPKKPDESSKMNVQCRQSLNLDSTAKNNKKSMPP</sequence>
<evidence type="ECO:0000313" key="2">
    <source>
        <dbReference type="EMBL" id="CAG6623035.1"/>
    </source>
</evidence>
<dbReference type="EMBL" id="HBUF01053916">
    <property type="protein sequence ID" value="CAG6623035.1"/>
    <property type="molecule type" value="Transcribed_RNA"/>
</dbReference>
<evidence type="ECO:0000256" key="1">
    <source>
        <dbReference type="SAM" id="MobiDB-lite"/>
    </source>
</evidence>
<dbReference type="AlphaFoldDB" id="A0A8D8Q2N6"/>
<name>A0A8D8Q2N6_9HEMI</name>
<accession>A0A8D8Q2N6</accession>
<reference evidence="2" key="1">
    <citation type="submission" date="2021-05" db="EMBL/GenBank/DDBJ databases">
        <authorList>
            <person name="Alioto T."/>
            <person name="Alioto T."/>
            <person name="Gomez Garrido J."/>
        </authorList>
    </citation>
    <scope>NUCLEOTIDE SEQUENCE</scope>
</reference>
<organism evidence="2">
    <name type="scientific">Cacopsylla melanoneura</name>
    <dbReference type="NCBI Taxonomy" id="428564"/>
    <lineage>
        <taxon>Eukaryota</taxon>
        <taxon>Metazoa</taxon>
        <taxon>Ecdysozoa</taxon>
        <taxon>Arthropoda</taxon>
        <taxon>Hexapoda</taxon>
        <taxon>Insecta</taxon>
        <taxon>Pterygota</taxon>
        <taxon>Neoptera</taxon>
        <taxon>Paraneoptera</taxon>
        <taxon>Hemiptera</taxon>
        <taxon>Sternorrhyncha</taxon>
        <taxon>Psylloidea</taxon>
        <taxon>Psyllidae</taxon>
        <taxon>Psyllinae</taxon>
        <taxon>Cacopsylla</taxon>
    </lineage>
</organism>